<evidence type="ECO:0000313" key="2">
    <source>
        <dbReference type="Proteomes" id="UP000621454"/>
    </source>
</evidence>
<comment type="caution">
    <text evidence="1">The sequence shown here is derived from an EMBL/GenBank/DDBJ whole genome shotgun (WGS) entry which is preliminary data.</text>
</comment>
<sequence length="73" mass="7988">MRITQLARRSGVPATSCGSTSDLAEFVEAGPFLEAFLVLIVIPLTLAWLTPGVPRAGTGQRVSARGEHRRWRR</sequence>
<organism evidence="1 2">
    <name type="scientific">Gordonia jinhuaensis</name>
    <dbReference type="NCBI Taxonomy" id="1517702"/>
    <lineage>
        <taxon>Bacteria</taxon>
        <taxon>Bacillati</taxon>
        <taxon>Actinomycetota</taxon>
        <taxon>Actinomycetes</taxon>
        <taxon>Mycobacteriales</taxon>
        <taxon>Gordoniaceae</taxon>
        <taxon>Gordonia</taxon>
    </lineage>
</organism>
<dbReference type="EMBL" id="BMGC01000065">
    <property type="protein sequence ID" value="GGB48055.1"/>
    <property type="molecule type" value="Genomic_DNA"/>
</dbReference>
<keyword evidence="2" id="KW-1185">Reference proteome</keyword>
<dbReference type="RefSeq" id="WP_005179582.1">
    <property type="nucleotide sequence ID" value="NZ_BMGC01000065.1"/>
</dbReference>
<protein>
    <submittedName>
        <fullName evidence="1">Uncharacterized protein</fullName>
    </submittedName>
</protein>
<dbReference type="AlphaFoldDB" id="A0A916TJI8"/>
<gene>
    <name evidence="1" type="ORF">GCM10011489_39000</name>
</gene>
<dbReference type="Proteomes" id="UP000621454">
    <property type="component" value="Unassembled WGS sequence"/>
</dbReference>
<reference evidence="1" key="2">
    <citation type="submission" date="2020-09" db="EMBL/GenBank/DDBJ databases">
        <authorList>
            <person name="Sun Q."/>
            <person name="Zhou Y."/>
        </authorList>
    </citation>
    <scope>NUCLEOTIDE SEQUENCE</scope>
    <source>
        <strain evidence="1">CGMCC 1.12827</strain>
    </source>
</reference>
<evidence type="ECO:0000313" key="1">
    <source>
        <dbReference type="EMBL" id="GGB48055.1"/>
    </source>
</evidence>
<proteinExistence type="predicted"/>
<reference evidence="1" key="1">
    <citation type="journal article" date="2014" name="Int. J. Syst. Evol. Microbiol.">
        <title>Complete genome sequence of Corynebacterium casei LMG S-19264T (=DSM 44701T), isolated from a smear-ripened cheese.</title>
        <authorList>
            <consortium name="US DOE Joint Genome Institute (JGI-PGF)"/>
            <person name="Walter F."/>
            <person name="Albersmeier A."/>
            <person name="Kalinowski J."/>
            <person name="Ruckert C."/>
        </authorList>
    </citation>
    <scope>NUCLEOTIDE SEQUENCE</scope>
    <source>
        <strain evidence="1">CGMCC 1.12827</strain>
    </source>
</reference>
<name>A0A916TJI8_9ACTN</name>
<accession>A0A916TJI8</accession>